<name>A0A6C0CFX3_9ZZZZ</name>
<feature type="region of interest" description="Disordered" evidence="1">
    <location>
        <begin position="87"/>
        <end position="131"/>
    </location>
</feature>
<protein>
    <submittedName>
        <fullName evidence="2">Uncharacterized protein</fullName>
    </submittedName>
</protein>
<feature type="compositionally biased region" description="Basic residues" evidence="1">
    <location>
        <begin position="1"/>
        <end position="10"/>
    </location>
</feature>
<evidence type="ECO:0000313" key="2">
    <source>
        <dbReference type="EMBL" id="QHT02740.1"/>
    </source>
</evidence>
<accession>A0A6C0CFX3</accession>
<dbReference type="EMBL" id="MN739398">
    <property type="protein sequence ID" value="QHT02740.1"/>
    <property type="molecule type" value="Genomic_DNA"/>
</dbReference>
<sequence length="131" mass="15414">MGMRDRRARHDARANNRGRSQRPSAEGIRKCALEGSESIFMPSKYRGETSCERLENIGCRWEPEEGCYFLDGYNDNMREYLEANKASRAKMRGQGGGRLKRSKRKVRKNTKRKVRKNTKRKVRKNTKRNKM</sequence>
<proteinExistence type="predicted"/>
<dbReference type="AlphaFoldDB" id="A0A6C0CFX3"/>
<feature type="compositionally biased region" description="Basic residues" evidence="1">
    <location>
        <begin position="98"/>
        <end position="131"/>
    </location>
</feature>
<organism evidence="2">
    <name type="scientific">viral metagenome</name>
    <dbReference type="NCBI Taxonomy" id="1070528"/>
    <lineage>
        <taxon>unclassified sequences</taxon>
        <taxon>metagenomes</taxon>
        <taxon>organismal metagenomes</taxon>
    </lineage>
</organism>
<evidence type="ECO:0000256" key="1">
    <source>
        <dbReference type="SAM" id="MobiDB-lite"/>
    </source>
</evidence>
<reference evidence="2" key="1">
    <citation type="journal article" date="2020" name="Nature">
        <title>Giant virus diversity and host interactions through global metagenomics.</title>
        <authorList>
            <person name="Schulz F."/>
            <person name="Roux S."/>
            <person name="Paez-Espino D."/>
            <person name="Jungbluth S."/>
            <person name="Walsh D.A."/>
            <person name="Denef V.J."/>
            <person name="McMahon K.D."/>
            <person name="Konstantinidis K.T."/>
            <person name="Eloe-Fadrosh E.A."/>
            <person name="Kyrpides N.C."/>
            <person name="Woyke T."/>
        </authorList>
    </citation>
    <scope>NUCLEOTIDE SEQUENCE</scope>
    <source>
        <strain evidence="2">GVMAG-M-3300020595-32</strain>
    </source>
</reference>
<feature type="region of interest" description="Disordered" evidence="1">
    <location>
        <begin position="1"/>
        <end position="28"/>
    </location>
</feature>